<evidence type="ECO:0000313" key="13">
    <source>
        <dbReference type="EMBL" id="AIY16185.1"/>
    </source>
</evidence>
<dbReference type="InterPro" id="IPR013611">
    <property type="entry name" value="Transp-assoc_OB_typ2"/>
</dbReference>
<evidence type="ECO:0000259" key="12">
    <source>
        <dbReference type="PROSITE" id="PS50893"/>
    </source>
</evidence>
<keyword evidence="3" id="KW-0410">Iron transport</keyword>
<dbReference type="eggNOG" id="COG3842">
    <property type="taxonomic scope" value="Bacteria"/>
</dbReference>
<keyword evidence="14" id="KW-1185">Reference proteome</keyword>
<reference evidence="13 14" key="1">
    <citation type="journal article" date="2015" name="Genome Announc.">
        <title>Complete Genome Sequence of Steroid-Transforming Nocardioides simplex VKM Ac-2033D.</title>
        <authorList>
            <person name="Shtratnikova V.Y."/>
            <person name="Schelkunov M.I."/>
            <person name="Pekov Y.A."/>
            <person name="Fokina V.V."/>
            <person name="Logacheva M.D."/>
            <person name="Sokolov S.L."/>
            <person name="Bragin E.Y."/>
            <person name="Ashapkin V.V."/>
            <person name="Donova M.V."/>
        </authorList>
    </citation>
    <scope>NUCLEOTIDE SEQUENCE [LARGE SCALE GENOMIC DNA]</scope>
    <source>
        <strain evidence="13 14">VKM Ac-2033D</strain>
    </source>
</reference>
<dbReference type="InterPro" id="IPR015853">
    <property type="entry name" value="ABC_transpr_FbpC"/>
</dbReference>
<evidence type="ECO:0000313" key="14">
    <source>
        <dbReference type="Proteomes" id="UP000030300"/>
    </source>
</evidence>
<keyword evidence="10" id="KW-0472">Membrane</keyword>
<evidence type="ECO:0000256" key="6">
    <source>
        <dbReference type="ARBA" id="ARBA00022840"/>
    </source>
</evidence>
<dbReference type="KEGG" id="psim:KR76_04355"/>
<accession>A0A0A1DLD3</accession>
<organism evidence="13 14">
    <name type="scientific">Nocardioides simplex</name>
    <name type="common">Arthrobacter simplex</name>
    <dbReference type="NCBI Taxonomy" id="2045"/>
    <lineage>
        <taxon>Bacteria</taxon>
        <taxon>Bacillati</taxon>
        <taxon>Actinomycetota</taxon>
        <taxon>Actinomycetes</taxon>
        <taxon>Propionibacteriales</taxon>
        <taxon>Nocardioidaceae</taxon>
        <taxon>Pimelobacter</taxon>
    </lineage>
</organism>
<dbReference type="GO" id="GO:0005524">
    <property type="term" value="F:ATP binding"/>
    <property type="evidence" value="ECO:0007669"/>
    <property type="project" value="UniProtKB-KW"/>
</dbReference>
<dbReference type="EC" id="7.6.2.9" evidence="11"/>
<evidence type="ECO:0000256" key="8">
    <source>
        <dbReference type="ARBA" id="ARBA00023004"/>
    </source>
</evidence>
<evidence type="ECO:0000256" key="11">
    <source>
        <dbReference type="ARBA" id="ARBA00066388"/>
    </source>
</evidence>
<keyword evidence="4" id="KW-0997">Cell inner membrane</keyword>
<dbReference type="RefSeq" id="WP_038676893.1">
    <property type="nucleotide sequence ID" value="NZ_BJMC01000004.1"/>
</dbReference>
<sequence length="350" mass="35894">MTSDAALEIRGLEAGYGATPVLRGVDLVVPGGVTSILGSSGCGKTTLLRAVAGFVQPTSGAISVAGTEVVGGRRSLPARLRGIGYVPQEGALFPHLTVARNVAFGLPRERRRDAATLVATALEMVELDPALAGRYPHELSGGQQQRVALARALAPRPALVLLDEPFSSLDASLREETGRAVVRALRAADAAAVLVTHDQGEALSLADQVAVMMAGQFRQVAAPAAVYLAPADPDVAAFIGHASLLAGEVDADGQGRSPLGVLDLRTPVAAGPARFAVRSEQVQVRTGTAAGDGATPGEVLDVSFFGHDATIRVRLDSGEQVTARTPADSVPRAGDRVGLRVTGDVIAFAG</sequence>
<evidence type="ECO:0000256" key="3">
    <source>
        <dbReference type="ARBA" id="ARBA00022496"/>
    </source>
</evidence>
<keyword evidence="2" id="KW-1003">Cell membrane</keyword>
<dbReference type="Gene3D" id="3.40.50.300">
    <property type="entry name" value="P-loop containing nucleotide triphosphate hydrolases"/>
    <property type="match status" value="1"/>
</dbReference>
<evidence type="ECO:0000256" key="10">
    <source>
        <dbReference type="ARBA" id="ARBA00023136"/>
    </source>
</evidence>
<dbReference type="GO" id="GO:0016887">
    <property type="term" value="F:ATP hydrolysis activity"/>
    <property type="evidence" value="ECO:0007669"/>
    <property type="project" value="InterPro"/>
</dbReference>
<dbReference type="HOGENOM" id="CLU_000604_1_1_11"/>
<proteinExistence type="predicted"/>
<dbReference type="InterPro" id="IPR017871">
    <property type="entry name" value="ABC_transporter-like_CS"/>
</dbReference>
<name>A0A0A1DLD3_NOCSI</name>
<dbReference type="GO" id="GO:0015408">
    <property type="term" value="F:ABC-type ferric iron transporter activity"/>
    <property type="evidence" value="ECO:0007669"/>
    <property type="project" value="InterPro"/>
</dbReference>
<dbReference type="PANTHER" id="PTHR42781">
    <property type="entry name" value="SPERMIDINE/PUTRESCINE IMPORT ATP-BINDING PROTEIN POTA"/>
    <property type="match status" value="1"/>
</dbReference>
<dbReference type="AlphaFoldDB" id="A0A0A1DLD3"/>
<dbReference type="STRING" id="2045.KR76_04355"/>
<dbReference type="PANTHER" id="PTHR42781:SF5">
    <property type="entry name" value="PUTRESCINE TRANSPORT ATP-BINDING PROTEIN POTG"/>
    <property type="match status" value="1"/>
</dbReference>
<keyword evidence="8" id="KW-0408">Iron</keyword>
<dbReference type="InterPro" id="IPR003593">
    <property type="entry name" value="AAA+_ATPase"/>
</dbReference>
<dbReference type="PROSITE" id="PS50893">
    <property type="entry name" value="ABC_TRANSPORTER_2"/>
    <property type="match status" value="1"/>
</dbReference>
<keyword evidence="6 13" id="KW-0067">ATP-binding</keyword>
<evidence type="ECO:0000256" key="2">
    <source>
        <dbReference type="ARBA" id="ARBA00022475"/>
    </source>
</evidence>
<dbReference type="SUPFAM" id="SSF52540">
    <property type="entry name" value="P-loop containing nucleoside triphosphate hydrolases"/>
    <property type="match status" value="1"/>
</dbReference>
<evidence type="ECO:0000256" key="5">
    <source>
        <dbReference type="ARBA" id="ARBA00022741"/>
    </source>
</evidence>
<dbReference type="FunFam" id="3.40.50.300:FF:000425">
    <property type="entry name" value="Probable ABC transporter, ATP-binding subunit"/>
    <property type="match status" value="1"/>
</dbReference>
<dbReference type="Pfam" id="PF08402">
    <property type="entry name" value="TOBE_2"/>
    <property type="match status" value="1"/>
</dbReference>
<keyword evidence="9" id="KW-0406">Ion transport</keyword>
<dbReference type="InterPro" id="IPR003439">
    <property type="entry name" value="ABC_transporter-like_ATP-bd"/>
</dbReference>
<dbReference type="SMART" id="SM00382">
    <property type="entry name" value="AAA"/>
    <property type="match status" value="1"/>
</dbReference>
<dbReference type="GO" id="GO:0043190">
    <property type="term" value="C:ATP-binding cassette (ABC) transporter complex"/>
    <property type="evidence" value="ECO:0007669"/>
    <property type="project" value="InterPro"/>
</dbReference>
<dbReference type="InterPro" id="IPR027417">
    <property type="entry name" value="P-loop_NTPase"/>
</dbReference>
<evidence type="ECO:0000256" key="1">
    <source>
        <dbReference type="ARBA" id="ARBA00022448"/>
    </source>
</evidence>
<keyword evidence="1" id="KW-0813">Transport</keyword>
<keyword evidence="5" id="KW-0547">Nucleotide-binding</keyword>
<dbReference type="SUPFAM" id="SSF50331">
    <property type="entry name" value="MOP-like"/>
    <property type="match status" value="1"/>
</dbReference>
<dbReference type="GeneID" id="96608191"/>
<protein>
    <recommendedName>
        <fullName evidence="11">ABC-type quaternary amine transporter</fullName>
        <ecNumber evidence="11">7.6.2.9</ecNumber>
    </recommendedName>
</protein>
<gene>
    <name evidence="13" type="ORF">KR76_04355</name>
</gene>
<dbReference type="GO" id="GO:0015418">
    <property type="term" value="F:ABC-type quaternary ammonium compound transporting activity"/>
    <property type="evidence" value="ECO:0007669"/>
    <property type="project" value="UniProtKB-EC"/>
</dbReference>
<dbReference type="PROSITE" id="PS00211">
    <property type="entry name" value="ABC_TRANSPORTER_1"/>
    <property type="match status" value="1"/>
</dbReference>
<dbReference type="OrthoDB" id="3180400at2"/>
<feature type="domain" description="ABC transporter" evidence="12">
    <location>
        <begin position="7"/>
        <end position="239"/>
    </location>
</feature>
<evidence type="ECO:0000256" key="7">
    <source>
        <dbReference type="ARBA" id="ARBA00022967"/>
    </source>
</evidence>
<dbReference type="InterPro" id="IPR008995">
    <property type="entry name" value="Mo/tungstate-bd_C_term_dom"/>
</dbReference>
<evidence type="ECO:0000256" key="4">
    <source>
        <dbReference type="ARBA" id="ARBA00022519"/>
    </source>
</evidence>
<keyword evidence="7" id="KW-1278">Translocase</keyword>
<dbReference type="CDD" id="cd03259">
    <property type="entry name" value="ABC_Carb_Solutes_like"/>
    <property type="match status" value="1"/>
</dbReference>
<dbReference type="Pfam" id="PF00005">
    <property type="entry name" value="ABC_tran"/>
    <property type="match status" value="1"/>
</dbReference>
<dbReference type="InterPro" id="IPR050093">
    <property type="entry name" value="ABC_SmlMolc_Importer"/>
</dbReference>
<evidence type="ECO:0000256" key="9">
    <source>
        <dbReference type="ARBA" id="ARBA00023065"/>
    </source>
</evidence>
<dbReference type="Proteomes" id="UP000030300">
    <property type="component" value="Chromosome"/>
</dbReference>
<dbReference type="EMBL" id="CP009896">
    <property type="protein sequence ID" value="AIY16185.1"/>
    <property type="molecule type" value="Genomic_DNA"/>
</dbReference>